<dbReference type="AlphaFoldDB" id="A0A2N8KTR1"/>
<feature type="domain" description="Fumarylacetoacetase-like C-terminal" evidence="3">
    <location>
        <begin position="149"/>
        <end position="410"/>
    </location>
</feature>
<dbReference type="Proteomes" id="UP000235916">
    <property type="component" value="Unassembled WGS sequence"/>
</dbReference>
<dbReference type="OrthoDB" id="1322593at2"/>
<dbReference type="PANTHER" id="PTHR11820">
    <property type="entry name" value="ACYLPYRUVASE"/>
    <property type="match status" value="1"/>
</dbReference>
<dbReference type="InterPro" id="IPR011234">
    <property type="entry name" value="Fumarylacetoacetase-like_C"/>
</dbReference>
<dbReference type="PANTHER" id="PTHR11820:SF7">
    <property type="entry name" value="ACYLPYRUVASE FAHD1, MITOCHONDRIAL"/>
    <property type="match status" value="1"/>
</dbReference>
<organism evidence="4 5">
    <name type="scientific">Kinneretia aquatilis</name>
    <dbReference type="NCBI Taxonomy" id="2070761"/>
    <lineage>
        <taxon>Bacteria</taxon>
        <taxon>Pseudomonadati</taxon>
        <taxon>Pseudomonadota</taxon>
        <taxon>Betaproteobacteria</taxon>
        <taxon>Burkholderiales</taxon>
        <taxon>Sphaerotilaceae</taxon>
        <taxon>Roseateles</taxon>
    </lineage>
</organism>
<evidence type="ECO:0000259" key="3">
    <source>
        <dbReference type="Pfam" id="PF01557"/>
    </source>
</evidence>
<evidence type="ECO:0000256" key="1">
    <source>
        <dbReference type="ARBA" id="ARBA00022723"/>
    </source>
</evidence>
<keyword evidence="1" id="KW-0479">Metal-binding</keyword>
<dbReference type="Gene3D" id="3.90.850.10">
    <property type="entry name" value="Fumarylacetoacetase-like, C-terminal domain"/>
    <property type="match status" value="1"/>
</dbReference>
<keyword evidence="5" id="KW-1185">Reference proteome</keyword>
<evidence type="ECO:0000313" key="4">
    <source>
        <dbReference type="EMBL" id="PND36841.1"/>
    </source>
</evidence>
<evidence type="ECO:0000256" key="2">
    <source>
        <dbReference type="SAM" id="SignalP"/>
    </source>
</evidence>
<dbReference type="GO" id="GO:0046872">
    <property type="term" value="F:metal ion binding"/>
    <property type="evidence" value="ECO:0007669"/>
    <property type="project" value="UniProtKB-KW"/>
</dbReference>
<keyword evidence="2" id="KW-0732">Signal</keyword>
<reference evidence="4 5" key="1">
    <citation type="submission" date="2018-01" db="EMBL/GenBank/DDBJ databases">
        <title>Draft genome sequence of Paucibacter aquatile CR182 isolated from freshwater of the Nakdong River.</title>
        <authorList>
            <person name="Choi A."/>
            <person name="Chung E.J."/>
        </authorList>
    </citation>
    <scope>NUCLEOTIDE SEQUENCE [LARGE SCALE GENOMIC DNA]</scope>
    <source>
        <strain evidence="4 5">CR182</strain>
    </source>
</reference>
<dbReference type="Pfam" id="PF01557">
    <property type="entry name" value="FAA_hydrolase"/>
    <property type="match status" value="1"/>
</dbReference>
<dbReference type="EMBL" id="POSP01000003">
    <property type="protein sequence ID" value="PND36841.1"/>
    <property type="molecule type" value="Genomic_DNA"/>
</dbReference>
<gene>
    <name evidence="4" type="ORF">C1O66_04340</name>
</gene>
<comment type="caution">
    <text evidence="4">The sequence shown here is derived from an EMBL/GenBank/DDBJ whole genome shotgun (WGS) entry which is preliminary data.</text>
</comment>
<feature type="chain" id="PRO_5014679684" evidence="2">
    <location>
        <begin position="45"/>
        <end position="411"/>
    </location>
</feature>
<dbReference type="InterPro" id="IPR036663">
    <property type="entry name" value="Fumarylacetoacetase_C_sf"/>
</dbReference>
<dbReference type="GO" id="GO:0018773">
    <property type="term" value="F:acetylpyruvate hydrolase activity"/>
    <property type="evidence" value="ECO:0007669"/>
    <property type="project" value="TreeGrafter"/>
</dbReference>
<evidence type="ECO:0000313" key="5">
    <source>
        <dbReference type="Proteomes" id="UP000235916"/>
    </source>
</evidence>
<accession>A0A2N8KTR1</accession>
<feature type="signal peptide" evidence="2">
    <location>
        <begin position="1"/>
        <end position="44"/>
    </location>
</feature>
<proteinExistence type="predicted"/>
<name>A0A2N8KTR1_9BURK</name>
<sequence length="411" mass="45413">MSISDPFLSPTSVLSAQRSCRRAGSWACAWLAVALMVQGPAVCAAPQGTPQNTQPDGPQPQQLASLDQAWTLAQRRSPEGRAHTLLVREDQGARLLAQDLSVGLQRFPEDSLELVRSMGHAGLQALSERLPWVAVDKRDLLPSARAHSHIAAGTNYAAHAREADIDEVFLFPKFSTPSPARSELRHEAGQLLDYEVELCLRADRDLANLADLQAAQLGFFLCGDLTDRAELLRRINTEDLTSGHGFSDAKSGPGRMPTGPYLVVPRDWRRWLQGVRLRSHVNGQLRQDAAASDMLKTPDRLLQQAWQRGLLPLWRYQGRPVPLLESGVLRQGQVLLTGTPEGVVYRAPSLGFRWRHGLAWFFGLSWLHHGPVRYVLDAQIREGLASGRFLQAGDVLEHSAEGLGQITVKIR</sequence>
<keyword evidence="4" id="KW-0378">Hydrolase</keyword>
<protein>
    <submittedName>
        <fullName evidence="4">Fumarylacetoacetate hydrolase</fullName>
    </submittedName>
</protein>
<dbReference type="SUPFAM" id="SSF56529">
    <property type="entry name" value="FAH"/>
    <property type="match status" value="1"/>
</dbReference>